<dbReference type="InterPro" id="IPR027039">
    <property type="entry name" value="Crtac1"/>
</dbReference>
<keyword evidence="1 3" id="KW-0732">Signal</keyword>
<evidence type="ECO:0000256" key="2">
    <source>
        <dbReference type="SAM" id="Phobius"/>
    </source>
</evidence>
<dbReference type="AlphaFoldDB" id="A0A8X8IDP8"/>
<dbReference type="PANTHER" id="PTHR16026:SF0">
    <property type="entry name" value="CARTILAGE ACIDIC PROTEIN 1"/>
    <property type="match status" value="1"/>
</dbReference>
<dbReference type="Gene3D" id="2.130.10.130">
    <property type="entry name" value="Integrin alpha, N-terminal"/>
    <property type="match status" value="2"/>
</dbReference>
<evidence type="ECO:0000256" key="1">
    <source>
        <dbReference type="ARBA" id="ARBA00022729"/>
    </source>
</evidence>
<reference evidence="5 6" key="1">
    <citation type="submission" date="2016-10" db="EMBL/GenBank/DDBJ databases">
        <authorList>
            <person name="Varghese N."/>
            <person name="Submissions S."/>
        </authorList>
    </citation>
    <scope>NUCLEOTIDE SEQUENCE [LARGE SCALE GENOMIC DNA]</scope>
    <source>
        <strain evidence="5 6">DSM 25353</strain>
    </source>
</reference>
<keyword evidence="2" id="KW-0472">Membrane</keyword>
<dbReference type="SUPFAM" id="SSF69318">
    <property type="entry name" value="Integrin alpha N-terminal domain"/>
    <property type="match status" value="1"/>
</dbReference>
<keyword evidence="2" id="KW-1133">Transmembrane helix</keyword>
<dbReference type="InterPro" id="IPR013517">
    <property type="entry name" value="FG-GAP"/>
</dbReference>
<feature type="domain" description="ASPIC/UnbV" evidence="4">
    <location>
        <begin position="457"/>
        <end position="524"/>
    </location>
</feature>
<keyword evidence="6" id="KW-1185">Reference proteome</keyword>
<evidence type="ECO:0000313" key="6">
    <source>
        <dbReference type="Proteomes" id="UP000198711"/>
    </source>
</evidence>
<dbReference type="InterPro" id="IPR011519">
    <property type="entry name" value="UnbV_ASPIC"/>
</dbReference>
<feature type="signal peptide" evidence="3">
    <location>
        <begin position="1"/>
        <end position="21"/>
    </location>
</feature>
<name>A0A8X8IDP8_9BACT</name>
<feature type="transmembrane region" description="Helical" evidence="2">
    <location>
        <begin position="537"/>
        <end position="556"/>
    </location>
</feature>
<dbReference type="InterPro" id="IPR028994">
    <property type="entry name" value="Integrin_alpha_N"/>
</dbReference>
<gene>
    <name evidence="5" type="ORF">SAMN05444410_11060</name>
</gene>
<protein>
    <submittedName>
        <fullName evidence="5">Repeat domain-containing protein</fullName>
    </submittedName>
</protein>
<sequence>MEKIKTRCLLLLLCIHTAAWSQTHFTDVTATAGIHHVFKVHEGMFGGGACVIDFNNDGFEDIYITGGTNDDVLYKNNGDGTFTNVFEKSGLTITKNYVTQGVTSADVNRDGFTDLFITTITRRDRKERIPRSINLLFLNNGNGTFRDATKEYGLDKMLSFSTAASFGDFNADGWPDLYVGNYFNEFEGTLSKVTDATVVGANQIAKGYLLLNENGKHFRDVYEEYGLNHRGFGFGGVFTDFDNDHNQDIFVNHDFGYKRTPNLLLKNEYPRKSFIDVAKEKGMDLRINAMGAAVGDYNNDGWMDYYVTNIRFNYFMVNQGRGKPFVNRAHELGVDFFAISWGANFADFDKDGDLDLFVSNGDLNPNCMPMANFYFENIGGRFVDHASQVGLADYGIGRGSVVFDYDNDGDLDLLVVNQEPVLPGYPVQSITRLYRNESSGGNWIKIALKGIQAESHGIGSRIEIEAGGKKMIREIDGGASSHMSQNSIIAHFGLGTISKIDKITVYWTGGNEQSIANIPVNKQIVITEIPAAKRSYTWLYVSGALLAGTLLIYIIIRRVSARHKM</sequence>
<organism evidence="5 6">
    <name type="scientific">Hydrobacter penzbergensis</name>
    <dbReference type="NCBI Taxonomy" id="1235997"/>
    <lineage>
        <taxon>Bacteria</taxon>
        <taxon>Pseudomonadati</taxon>
        <taxon>Bacteroidota</taxon>
        <taxon>Chitinophagia</taxon>
        <taxon>Chitinophagales</taxon>
        <taxon>Chitinophagaceae</taxon>
        <taxon>Hydrobacter</taxon>
    </lineage>
</organism>
<dbReference type="Proteomes" id="UP000198711">
    <property type="component" value="Unassembled WGS sequence"/>
</dbReference>
<dbReference type="EMBL" id="FNNO01000010">
    <property type="protein sequence ID" value="SDX18030.1"/>
    <property type="molecule type" value="Genomic_DNA"/>
</dbReference>
<evidence type="ECO:0000256" key="3">
    <source>
        <dbReference type="SAM" id="SignalP"/>
    </source>
</evidence>
<evidence type="ECO:0000313" key="5">
    <source>
        <dbReference type="EMBL" id="SDX18030.1"/>
    </source>
</evidence>
<accession>A0A8X8IDP8</accession>
<dbReference type="Pfam" id="PF13517">
    <property type="entry name" value="FG-GAP_3"/>
    <property type="match status" value="3"/>
</dbReference>
<evidence type="ECO:0000259" key="4">
    <source>
        <dbReference type="Pfam" id="PF07593"/>
    </source>
</evidence>
<feature type="chain" id="PRO_5036463848" evidence="3">
    <location>
        <begin position="22"/>
        <end position="565"/>
    </location>
</feature>
<dbReference type="Pfam" id="PF07593">
    <property type="entry name" value="UnbV_ASPIC"/>
    <property type="match status" value="1"/>
</dbReference>
<dbReference type="PANTHER" id="PTHR16026">
    <property type="entry name" value="CARTILAGE ACIDIC PROTEIN 1"/>
    <property type="match status" value="1"/>
</dbReference>
<proteinExistence type="predicted"/>
<keyword evidence="2" id="KW-0812">Transmembrane</keyword>
<comment type="caution">
    <text evidence="5">The sequence shown here is derived from an EMBL/GenBank/DDBJ whole genome shotgun (WGS) entry which is preliminary data.</text>
</comment>
<dbReference type="RefSeq" id="WP_092724289.1">
    <property type="nucleotide sequence ID" value="NZ_FNNO01000010.1"/>
</dbReference>